<organism evidence="2 3">
    <name type="scientific">Paracoccus broussonetiae</name>
    <dbReference type="NCBI Taxonomy" id="3075834"/>
    <lineage>
        <taxon>Bacteria</taxon>
        <taxon>Pseudomonadati</taxon>
        <taxon>Pseudomonadota</taxon>
        <taxon>Alphaproteobacteria</taxon>
        <taxon>Rhodobacterales</taxon>
        <taxon>Paracoccaceae</taxon>
        <taxon>Paracoccus</taxon>
    </lineage>
</organism>
<reference evidence="3" key="1">
    <citation type="submission" date="2023-07" db="EMBL/GenBank/DDBJ databases">
        <title>Characterization of two Paracoccaceae strains isolated from Phycosphere and proposal of Xinfangfangia lacusdiani sp. nov.</title>
        <authorList>
            <person name="Deng Y."/>
            <person name="Zhang Y.Q."/>
        </authorList>
    </citation>
    <scope>NUCLEOTIDE SEQUENCE [LARGE SCALE GENOMIC DNA]</scope>
    <source>
        <strain evidence="3">CPCC 101403</strain>
    </source>
</reference>
<name>A0ABU3EHL3_9RHOB</name>
<evidence type="ECO:0000313" key="3">
    <source>
        <dbReference type="Proteomes" id="UP001251085"/>
    </source>
</evidence>
<dbReference type="RefSeq" id="WP_311760824.1">
    <property type="nucleotide sequence ID" value="NZ_JAVRQI010000014.1"/>
</dbReference>
<gene>
    <name evidence="2" type="ORF">RM190_17860</name>
</gene>
<keyword evidence="3" id="KW-1185">Reference proteome</keyword>
<evidence type="ECO:0000313" key="2">
    <source>
        <dbReference type="EMBL" id="MDT1063737.1"/>
    </source>
</evidence>
<dbReference type="EMBL" id="JAVRQI010000014">
    <property type="protein sequence ID" value="MDT1063737.1"/>
    <property type="molecule type" value="Genomic_DNA"/>
</dbReference>
<sequence>MFMNPLKIALIAALPLLAAGPAMASTSARTATVSVIRDYSVKQPATATDHALIDQLQRQGFQDVGLMRDGNQIQVSGTRHGEELTLLYDGMHGRLTHVNGQPALMQQMQQDAQTGRGSPGDDR</sequence>
<keyword evidence="1" id="KW-0732">Signal</keyword>
<comment type="caution">
    <text evidence="2">The sequence shown here is derived from an EMBL/GenBank/DDBJ whole genome shotgun (WGS) entry which is preliminary data.</text>
</comment>
<dbReference type="Proteomes" id="UP001251085">
    <property type="component" value="Unassembled WGS sequence"/>
</dbReference>
<protein>
    <recommendedName>
        <fullName evidence="4">PepSY domain-containing protein</fullName>
    </recommendedName>
</protein>
<proteinExistence type="predicted"/>
<feature type="signal peptide" evidence="1">
    <location>
        <begin position="1"/>
        <end position="24"/>
    </location>
</feature>
<evidence type="ECO:0008006" key="4">
    <source>
        <dbReference type="Google" id="ProtNLM"/>
    </source>
</evidence>
<evidence type="ECO:0000256" key="1">
    <source>
        <dbReference type="SAM" id="SignalP"/>
    </source>
</evidence>
<feature type="chain" id="PRO_5045764158" description="PepSY domain-containing protein" evidence="1">
    <location>
        <begin position="25"/>
        <end position="123"/>
    </location>
</feature>
<accession>A0ABU3EHL3</accession>